<name>A0A0E9VII1_ANGAN</name>
<evidence type="ECO:0000256" key="1">
    <source>
        <dbReference type="SAM" id="MobiDB-lite"/>
    </source>
</evidence>
<dbReference type="EMBL" id="GBXM01031534">
    <property type="protein sequence ID" value="JAH77043.1"/>
    <property type="molecule type" value="Transcribed_RNA"/>
</dbReference>
<dbReference type="EMBL" id="GBXM01033334">
    <property type="protein sequence ID" value="JAH75243.1"/>
    <property type="molecule type" value="Transcribed_RNA"/>
</dbReference>
<sequence length="28" mass="2871">MSGGEVRVGFGSGTSDGRAHMFQFKGPA</sequence>
<accession>A0A0E9VII1</accession>
<proteinExistence type="predicted"/>
<reference evidence="2" key="2">
    <citation type="journal article" date="2015" name="Fish Shellfish Immunol.">
        <title>Early steps in the European eel (Anguilla anguilla)-Vibrio vulnificus interaction in the gills: Role of the RtxA13 toxin.</title>
        <authorList>
            <person name="Callol A."/>
            <person name="Pajuelo D."/>
            <person name="Ebbesson L."/>
            <person name="Teles M."/>
            <person name="MacKenzie S."/>
            <person name="Amaro C."/>
        </authorList>
    </citation>
    <scope>NUCLEOTIDE SEQUENCE</scope>
</reference>
<protein>
    <submittedName>
        <fullName evidence="2">Uncharacterized protein</fullName>
    </submittedName>
</protein>
<reference evidence="2" key="1">
    <citation type="submission" date="2014-11" db="EMBL/GenBank/DDBJ databases">
        <authorList>
            <person name="Amaro Gonzalez C."/>
        </authorList>
    </citation>
    <scope>NUCLEOTIDE SEQUENCE</scope>
</reference>
<dbReference type="AlphaFoldDB" id="A0A0E9VII1"/>
<dbReference type="EMBL" id="GBXM01036490">
    <property type="protein sequence ID" value="JAH72087.1"/>
    <property type="molecule type" value="Transcribed_RNA"/>
</dbReference>
<organism evidence="2">
    <name type="scientific">Anguilla anguilla</name>
    <name type="common">European freshwater eel</name>
    <name type="synonym">Muraena anguilla</name>
    <dbReference type="NCBI Taxonomy" id="7936"/>
    <lineage>
        <taxon>Eukaryota</taxon>
        <taxon>Metazoa</taxon>
        <taxon>Chordata</taxon>
        <taxon>Craniata</taxon>
        <taxon>Vertebrata</taxon>
        <taxon>Euteleostomi</taxon>
        <taxon>Actinopterygii</taxon>
        <taxon>Neopterygii</taxon>
        <taxon>Teleostei</taxon>
        <taxon>Anguilliformes</taxon>
        <taxon>Anguillidae</taxon>
        <taxon>Anguilla</taxon>
    </lineage>
</organism>
<feature type="region of interest" description="Disordered" evidence="1">
    <location>
        <begin position="1"/>
        <end position="28"/>
    </location>
</feature>
<evidence type="ECO:0000313" key="2">
    <source>
        <dbReference type="EMBL" id="JAH77043.1"/>
    </source>
</evidence>